<dbReference type="PROSITE" id="PS50889">
    <property type="entry name" value="S4"/>
    <property type="match status" value="1"/>
</dbReference>
<comment type="caution">
    <text evidence="11">The sequence shown here is derived from an EMBL/GenBank/DDBJ whole genome shotgun (WGS) entry which is preliminary data.</text>
</comment>
<dbReference type="GO" id="GO:0000455">
    <property type="term" value="P:enzyme-directed rRNA pseudouridine synthesis"/>
    <property type="evidence" value="ECO:0007669"/>
    <property type="project" value="UniProtKB-ARBA"/>
</dbReference>
<evidence type="ECO:0000256" key="3">
    <source>
        <dbReference type="ARBA" id="ARBA00022884"/>
    </source>
</evidence>
<dbReference type="InterPro" id="IPR036986">
    <property type="entry name" value="S4_RNA-bd_sf"/>
</dbReference>
<evidence type="ECO:0000256" key="7">
    <source>
        <dbReference type="PROSITE-ProRule" id="PRU00182"/>
    </source>
</evidence>
<evidence type="ECO:0000256" key="1">
    <source>
        <dbReference type="ARBA" id="ARBA00008348"/>
    </source>
</evidence>
<dbReference type="CDD" id="cd00165">
    <property type="entry name" value="S4"/>
    <property type="match status" value="1"/>
</dbReference>
<dbReference type="NCBIfam" id="TIGR00093">
    <property type="entry name" value="pseudouridine synthase"/>
    <property type="match status" value="1"/>
</dbReference>
<dbReference type="GO" id="GO:0005829">
    <property type="term" value="C:cytosol"/>
    <property type="evidence" value="ECO:0007669"/>
    <property type="project" value="UniProtKB-ARBA"/>
</dbReference>
<dbReference type="InterPro" id="IPR020103">
    <property type="entry name" value="PsdUridine_synth_cat_dom_sf"/>
</dbReference>
<dbReference type="InterPro" id="IPR018496">
    <property type="entry name" value="PsdUridine_synth_RsuA/RluB_CS"/>
</dbReference>
<dbReference type="EMBL" id="JACHLI010000071">
    <property type="protein sequence ID" value="MBB4868264.1"/>
    <property type="molecule type" value="Genomic_DNA"/>
</dbReference>
<keyword evidence="2" id="KW-0698">rRNA processing</keyword>
<dbReference type="Gene3D" id="3.30.70.1560">
    <property type="entry name" value="Alpha-L RNA-binding motif"/>
    <property type="match status" value="1"/>
</dbReference>
<feature type="compositionally biased region" description="Basic and acidic residues" evidence="9">
    <location>
        <begin position="320"/>
        <end position="467"/>
    </location>
</feature>
<keyword evidence="4 8" id="KW-0413">Isomerase</keyword>
<evidence type="ECO:0000259" key="10">
    <source>
        <dbReference type="SMART" id="SM00363"/>
    </source>
</evidence>
<evidence type="ECO:0000256" key="9">
    <source>
        <dbReference type="SAM" id="MobiDB-lite"/>
    </source>
</evidence>
<feature type="domain" description="RNA-binding S4" evidence="10">
    <location>
        <begin position="18"/>
        <end position="76"/>
    </location>
</feature>
<proteinExistence type="inferred from homology"/>
<feature type="region of interest" description="Disordered" evidence="9">
    <location>
        <begin position="269"/>
        <end position="501"/>
    </location>
</feature>
<dbReference type="SUPFAM" id="SSF55120">
    <property type="entry name" value="Pseudouridine synthase"/>
    <property type="match status" value="1"/>
</dbReference>
<dbReference type="AlphaFoldDB" id="A0A7W7P5R2"/>
<keyword evidence="3 7" id="KW-0694">RNA-binding</keyword>
<accession>A0A7W7P5R2</accession>
<dbReference type="CDD" id="cd02556">
    <property type="entry name" value="PseudoU_synth_RluB"/>
    <property type="match status" value="1"/>
</dbReference>
<dbReference type="PANTHER" id="PTHR47683:SF3">
    <property type="entry name" value="RIBOSOMAL LARGE SUBUNIT PSEUDOURIDINE SYNTHASE B"/>
    <property type="match status" value="1"/>
</dbReference>
<gene>
    <name evidence="11" type="ORF">HNP46_007184</name>
</gene>
<dbReference type="SMART" id="SM00363">
    <property type="entry name" value="S4"/>
    <property type="match status" value="1"/>
</dbReference>
<dbReference type="Pfam" id="PF01479">
    <property type="entry name" value="S4"/>
    <property type="match status" value="1"/>
</dbReference>
<dbReference type="InterPro" id="IPR002942">
    <property type="entry name" value="S4_RNA-bd"/>
</dbReference>
<feature type="compositionally biased region" description="Basic and acidic residues" evidence="9">
    <location>
        <begin position="271"/>
        <end position="310"/>
    </location>
</feature>
<dbReference type="FunFam" id="3.30.70.1560:FF:000001">
    <property type="entry name" value="Pseudouridine synthase"/>
    <property type="match status" value="1"/>
</dbReference>
<evidence type="ECO:0000313" key="12">
    <source>
        <dbReference type="Proteomes" id="UP000566995"/>
    </source>
</evidence>
<dbReference type="InterPro" id="IPR042092">
    <property type="entry name" value="PsdUridine_s_RsuA/RluB/E/F_cat"/>
</dbReference>
<dbReference type="InterPro" id="IPR050343">
    <property type="entry name" value="RsuA_PseudoU_synthase"/>
</dbReference>
<comment type="catalytic activity">
    <reaction evidence="5">
        <text>uridine(2605) in 23S rRNA = pseudouridine(2605) in 23S rRNA</text>
        <dbReference type="Rhea" id="RHEA:42520"/>
        <dbReference type="Rhea" id="RHEA-COMP:10095"/>
        <dbReference type="Rhea" id="RHEA-COMP:10096"/>
        <dbReference type="ChEBI" id="CHEBI:65314"/>
        <dbReference type="ChEBI" id="CHEBI:65315"/>
        <dbReference type="EC" id="5.4.99.22"/>
    </reaction>
</comment>
<dbReference type="EC" id="5.4.99.-" evidence="8"/>
<dbReference type="InterPro" id="IPR000748">
    <property type="entry name" value="PsdUridine_synth_RsuA/RluB/E/F"/>
</dbReference>
<evidence type="ECO:0000256" key="8">
    <source>
        <dbReference type="RuleBase" id="RU003887"/>
    </source>
</evidence>
<dbReference type="RefSeq" id="WP_184598954.1">
    <property type="nucleotide sequence ID" value="NZ_JACHLI010000071.1"/>
</dbReference>
<dbReference type="SUPFAM" id="SSF55174">
    <property type="entry name" value="Alpha-L RNA-binding motif"/>
    <property type="match status" value="1"/>
</dbReference>
<comment type="function">
    <text evidence="6">Responsible for synthesis of pseudouridine from uracil-2605 in 23S ribosomal RNA.</text>
</comment>
<sequence length="501" mass="55610">MTDTHENHEELTPAPAGEKLQKVLARMGVGSRRDVEAWIDEGRVKVNGAVATLGQRVGDRDAIAVDDRLLKREKIEEHVRRVLIYNKPEGEVCTRDDPEGRPTVFDRLPRLRSGRWINVGRLDINTTGLLMFTTDGELANRLMHPSYEMDREYAVRVRGEVDEEMIERLKAGVMLEDGPAKFSDIQEAPGGEGFNHWYHVVVMEGRNREVRRLWESQGVVVSRLKRVRFGPVFLTSELTMGRYREMGQRELDILSEEVGLKPVALPAVSTKTKEKVERQERKLGKKLAPSERPGRGSRTRTERVEGERPQRAPRPAAGERPARGPRDSDERPARAPRGDSADSRAPRQSRDGAGERPARAPRDAGDRPARAPRGDSADSRAPRKPRDAAGDRPARAPRDGADRPARGPRSDAGEGRAPRKPRDAGGDRPARAPRDGADRPARGPRSDAGEGRAPRKAPSDRPAREKGAPLAERPGKPVARKPIAKRRPQAAGDGMRPGFKR</sequence>
<dbReference type="PANTHER" id="PTHR47683">
    <property type="entry name" value="PSEUDOURIDINE SYNTHASE FAMILY PROTEIN-RELATED"/>
    <property type="match status" value="1"/>
</dbReference>
<evidence type="ECO:0000256" key="5">
    <source>
        <dbReference type="ARBA" id="ARBA00036944"/>
    </source>
</evidence>
<evidence type="ECO:0000256" key="6">
    <source>
        <dbReference type="ARBA" id="ARBA00037383"/>
    </source>
</evidence>
<protein>
    <recommendedName>
        <fullName evidence="8">Pseudouridine synthase</fullName>
        <ecNumber evidence="8">5.4.99.-</ecNumber>
    </recommendedName>
</protein>
<dbReference type="Gene3D" id="3.10.290.10">
    <property type="entry name" value="RNA-binding S4 domain"/>
    <property type="match status" value="1"/>
</dbReference>
<organism evidence="11 12">
    <name type="scientific">Pseudomonas nitroreducens</name>
    <dbReference type="NCBI Taxonomy" id="46680"/>
    <lineage>
        <taxon>Bacteria</taxon>
        <taxon>Pseudomonadati</taxon>
        <taxon>Pseudomonadota</taxon>
        <taxon>Gammaproteobacteria</taxon>
        <taxon>Pseudomonadales</taxon>
        <taxon>Pseudomonadaceae</taxon>
        <taxon>Pseudomonas</taxon>
    </lineage>
</organism>
<dbReference type="GO" id="GO:0003723">
    <property type="term" value="F:RNA binding"/>
    <property type="evidence" value="ECO:0007669"/>
    <property type="project" value="UniProtKB-KW"/>
</dbReference>
<dbReference type="PROSITE" id="PS01149">
    <property type="entry name" value="PSI_RSU"/>
    <property type="match status" value="1"/>
</dbReference>
<evidence type="ECO:0000256" key="2">
    <source>
        <dbReference type="ARBA" id="ARBA00022552"/>
    </source>
</evidence>
<evidence type="ECO:0000256" key="4">
    <source>
        <dbReference type="ARBA" id="ARBA00023235"/>
    </source>
</evidence>
<reference evidence="11 12" key="1">
    <citation type="submission" date="2020-08" db="EMBL/GenBank/DDBJ databases">
        <title>Functional genomics of gut bacteria from endangered species of beetles.</title>
        <authorList>
            <person name="Carlos-Shanley C."/>
        </authorList>
    </citation>
    <scope>NUCLEOTIDE SEQUENCE [LARGE SCALE GENOMIC DNA]</scope>
    <source>
        <strain evidence="11 12">S00179</strain>
    </source>
</reference>
<dbReference type="InterPro" id="IPR020094">
    <property type="entry name" value="TruA/RsuA/RluB/E/F_N"/>
</dbReference>
<dbReference type="Proteomes" id="UP000566995">
    <property type="component" value="Unassembled WGS sequence"/>
</dbReference>
<comment type="similarity">
    <text evidence="1 8">Belongs to the pseudouridine synthase RsuA family.</text>
</comment>
<dbReference type="FunFam" id="3.10.290.10:FF:000003">
    <property type="entry name" value="Pseudouridine synthase"/>
    <property type="match status" value="1"/>
</dbReference>
<name>A0A7W7P5R2_PSENT</name>
<dbReference type="Pfam" id="PF00849">
    <property type="entry name" value="PseudoU_synth_2"/>
    <property type="match status" value="1"/>
</dbReference>
<dbReference type="FunFam" id="3.30.70.580:FF:000009">
    <property type="entry name" value="Pseudouridine synthase"/>
    <property type="match status" value="1"/>
</dbReference>
<dbReference type="Gene3D" id="3.30.70.580">
    <property type="entry name" value="Pseudouridine synthase I, catalytic domain, N-terminal subdomain"/>
    <property type="match status" value="1"/>
</dbReference>
<feature type="compositionally biased region" description="Basic residues" evidence="9">
    <location>
        <begin position="478"/>
        <end position="488"/>
    </location>
</feature>
<evidence type="ECO:0000313" key="11">
    <source>
        <dbReference type="EMBL" id="MBB4868264.1"/>
    </source>
</evidence>
<dbReference type="NCBIfam" id="NF007976">
    <property type="entry name" value="PRK10700.1"/>
    <property type="match status" value="1"/>
</dbReference>
<dbReference type="GO" id="GO:0160139">
    <property type="term" value="F:23S rRNA pseudouridine(2605) synthase activity"/>
    <property type="evidence" value="ECO:0007669"/>
    <property type="project" value="UniProtKB-EC"/>
</dbReference>
<dbReference type="InterPro" id="IPR006145">
    <property type="entry name" value="PsdUridine_synth_RsuA/RluA"/>
</dbReference>